<evidence type="ECO:0000313" key="14">
    <source>
        <dbReference type="Proteomes" id="UP000194236"/>
    </source>
</evidence>
<feature type="non-terminal residue" evidence="13">
    <location>
        <position position="689"/>
    </location>
</feature>
<dbReference type="GO" id="GO:0071947">
    <property type="term" value="P:protein deubiquitination involved in ubiquitin-dependent protein catabolic process"/>
    <property type="evidence" value="ECO:0007669"/>
    <property type="project" value="TreeGrafter"/>
</dbReference>
<dbReference type="Proteomes" id="UP000194236">
    <property type="component" value="Unassembled WGS sequence"/>
</dbReference>
<keyword evidence="8" id="KW-0378">Hydrolase</keyword>
<dbReference type="GO" id="GO:0005634">
    <property type="term" value="C:nucleus"/>
    <property type="evidence" value="ECO:0007669"/>
    <property type="project" value="TreeGrafter"/>
</dbReference>
<dbReference type="GO" id="GO:0005737">
    <property type="term" value="C:cytoplasm"/>
    <property type="evidence" value="ECO:0007669"/>
    <property type="project" value="TreeGrafter"/>
</dbReference>
<evidence type="ECO:0000256" key="7">
    <source>
        <dbReference type="ARBA" id="ARBA00022786"/>
    </source>
</evidence>
<dbReference type="Pfam" id="PF02338">
    <property type="entry name" value="OTU"/>
    <property type="match status" value="1"/>
</dbReference>
<dbReference type="GO" id="GO:0004843">
    <property type="term" value="F:cysteine-type deubiquitinase activity"/>
    <property type="evidence" value="ECO:0007669"/>
    <property type="project" value="UniProtKB-EC"/>
</dbReference>
<evidence type="ECO:0000256" key="1">
    <source>
        <dbReference type="ARBA" id="ARBA00000707"/>
    </source>
</evidence>
<dbReference type="CDD" id="cd22768">
    <property type="entry name" value="OTU_OTUD7"/>
    <property type="match status" value="1"/>
</dbReference>
<evidence type="ECO:0000256" key="10">
    <source>
        <dbReference type="ARBA" id="ARBA00022833"/>
    </source>
</evidence>
<evidence type="ECO:0000256" key="6">
    <source>
        <dbReference type="ARBA" id="ARBA00022771"/>
    </source>
</evidence>
<dbReference type="EC" id="3.4.19.12" evidence="3"/>
<comment type="caution">
    <text evidence="13">The sequence shown here is derived from an EMBL/GenBank/DDBJ whole genome shotgun (WGS) entry which is preliminary data.</text>
</comment>
<feature type="compositionally biased region" description="Polar residues" evidence="11">
    <location>
        <begin position="623"/>
        <end position="637"/>
    </location>
</feature>
<keyword evidence="9" id="KW-0788">Thiol protease</keyword>
<evidence type="ECO:0000256" key="8">
    <source>
        <dbReference type="ARBA" id="ARBA00022801"/>
    </source>
</evidence>
<dbReference type="OrthoDB" id="6275030at2759"/>
<dbReference type="GO" id="GO:0035871">
    <property type="term" value="P:protein K11-linked deubiquitination"/>
    <property type="evidence" value="ECO:0007669"/>
    <property type="project" value="TreeGrafter"/>
</dbReference>
<evidence type="ECO:0000256" key="11">
    <source>
        <dbReference type="SAM" id="MobiDB-lite"/>
    </source>
</evidence>
<feature type="region of interest" description="Disordered" evidence="11">
    <location>
        <begin position="595"/>
        <end position="637"/>
    </location>
</feature>
<evidence type="ECO:0000256" key="3">
    <source>
        <dbReference type="ARBA" id="ARBA00012759"/>
    </source>
</evidence>
<proteinExistence type="inferred from homology"/>
<dbReference type="GO" id="GO:0071108">
    <property type="term" value="P:protein K48-linked deubiquitination"/>
    <property type="evidence" value="ECO:0007669"/>
    <property type="project" value="TreeGrafter"/>
</dbReference>
<keyword evidence="10" id="KW-0862">Zinc</keyword>
<evidence type="ECO:0000313" key="13">
    <source>
        <dbReference type="EMBL" id="OTF75548.1"/>
    </source>
</evidence>
<dbReference type="PANTHER" id="PTHR13367">
    <property type="entry name" value="UBIQUITIN THIOESTERASE"/>
    <property type="match status" value="1"/>
</dbReference>
<dbReference type="GO" id="GO:0070536">
    <property type="term" value="P:protein K63-linked deubiquitination"/>
    <property type="evidence" value="ECO:0007669"/>
    <property type="project" value="TreeGrafter"/>
</dbReference>
<dbReference type="Gene3D" id="1.10.8.10">
    <property type="entry name" value="DNA helicase RuvA subunit, C-terminal domain"/>
    <property type="match status" value="1"/>
</dbReference>
<name>A0A1Y3B6G7_EURMA</name>
<feature type="compositionally biased region" description="Basic and acidic residues" evidence="11">
    <location>
        <begin position="612"/>
        <end position="622"/>
    </location>
</feature>
<reference evidence="13 14" key="1">
    <citation type="submission" date="2017-03" db="EMBL/GenBank/DDBJ databases">
        <title>Genome Survey of Euroglyphus maynei.</title>
        <authorList>
            <person name="Arlian L.G."/>
            <person name="Morgan M.S."/>
            <person name="Rider S.D."/>
        </authorList>
    </citation>
    <scope>NUCLEOTIDE SEQUENCE [LARGE SCALE GENOMIC DNA]</scope>
    <source>
        <strain evidence="13">Arlian Lab</strain>
        <tissue evidence="13">Whole body</tissue>
    </source>
</reference>
<keyword evidence="14" id="KW-1185">Reference proteome</keyword>
<organism evidence="13 14">
    <name type="scientific">Euroglyphus maynei</name>
    <name type="common">Mayne's house dust mite</name>
    <dbReference type="NCBI Taxonomy" id="6958"/>
    <lineage>
        <taxon>Eukaryota</taxon>
        <taxon>Metazoa</taxon>
        <taxon>Ecdysozoa</taxon>
        <taxon>Arthropoda</taxon>
        <taxon>Chelicerata</taxon>
        <taxon>Arachnida</taxon>
        <taxon>Acari</taxon>
        <taxon>Acariformes</taxon>
        <taxon>Sarcoptiformes</taxon>
        <taxon>Astigmata</taxon>
        <taxon>Psoroptidia</taxon>
        <taxon>Analgoidea</taxon>
        <taxon>Pyroglyphidae</taxon>
        <taxon>Pyroglyphinae</taxon>
        <taxon>Euroglyphus</taxon>
    </lineage>
</organism>
<keyword evidence="5" id="KW-0479">Metal-binding</keyword>
<comment type="catalytic activity">
    <reaction evidence="1">
        <text>Thiol-dependent hydrolysis of ester, thioester, amide, peptide and isopeptide bonds formed by the C-terminal Gly of ubiquitin (a 76-residue protein attached to proteins as an intracellular targeting signal).</text>
        <dbReference type="EC" id="3.4.19.12"/>
    </reaction>
</comment>
<keyword evidence="6" id="KW-0863">Zinc-finger</keyword>
<dbReference type="GO" id="GO:0008270">
    <property type="term" value="F:zinc ion binding"/>
    <property type="evidence" value="ECO:0007669"/>
    <property type="project" value="UniProtKB-KW"/>
</dbReference>
<dbReference type="EMBL" id="MUJZ01041405">
    <property type="protein sequence ID" value="OTF75548.1"/>
    <property type="molecule type" value="Genomic_DNA"/>
</dbReference>
<accession>A0A1Y3B6G7</accession>
<evidence type="ECO:0000256" key="4">
    <source>
        <dbReference type="ARBA" id="ARBA00022670"/>
    </source>
</evidence>
<dbReference type="PANTHER" id="PTHR13367:SF27">
    <property type="entry name" value="OTU DOMAIN-CONTAINING PROTEIN"/>
    <property type="match status" value="1"/>
</dbReference>
<sequence>MEVTLSEFIAKTSCDPGLAQDLLNHHGWNLAAALKSYYPMNDIITSMTDNNNEYIDTDDGSNSKESLATLPAMTTMNGHCCDPLLINANGTKDTFLIPNKCTSEPSLSSQSSDACDSSVLSTPTKFTSFKYQRNGDVFPDKKLSRGISRASDNENLISKARSEVAEDFKTSHRGSRLLNIDKLIETPEFTFTLPDIHRYDEEFFEFLRKDLIEKSTKASLESSKRLNWWSDICHRLYPLVTSGMWGFHDRGLILRKALHLMLANSSYTQAFYRRWRWQTHFQNSKAGLSLSEHEWEKDWDSIVRLASTEPRSKNYDSGNEIAGAGGKKPLNECEEKSYIYESLEEIHIFVLAHVLRRPIIVIADTMLKDSRGEAFFPILLGGIYLPLECPDDCLMKSPLCLTYDSAHFSALVAMNIESPIINSNECLPWAIPLMDVNHNVLPLHFAIDPGKEVFMNDNESNIDSILNNLAKTLVLTEQDKIELLKKYFDILTLSHKRENCIEKEIPIIISSADVATDSVTTPSPTSLPTTSTTKQVIEKSQTLPSNFVLKNDEFNGAGDERYKSRAKHLLHKPFQTFGKMGKKIKRNLGHLARRSSFRLNGRSSMENGPTKVIEENEHRNNDESNTANNNRNHSPTDSSIKINRIELIINTDNSIFYCDTNVLAAKLYINKKLSYHDELIKNYLTTARV</sequence>
<feature type="domain" description="OTU" evidence="12">
    <location>
        <begin position="238"/>
        <end position="408"/>
    </location>
</feature>
<dbReference type="AlphaFoldDB" id="A0A1Y3B6G7"/>
<evidence type="ECO:0000256" key="9">
    <source>
        <dbReference type="ARBA" id="ARBA00022807"/>
    </source>
</evidence>
<dbReference type="InterPro" id="IPR051346">
    <property type="entry name" value="OTU_Deubiquitinase"/>
</dbReference>
<gene>
    <name evidence="13" type="ORF">BLA29_000001</name>
</gene>
<keyword evidence="4" id="KW-0645">Protease</keyword>
<evidence type="ECO:0000259" key="12">
    <source>
        <dbReference type="Pfam" id="PF02338"/>
    </source>
</evidence>
<feature type="compositionally biased region" description="Polar residues" evidence="11">
    <location>
        <begin position="597"/>
        <end position="607"/>
    </location>
</feature>
<comment type="similarity">
    <text evidence="2">Belongs to the peptidase C64 family.</text>
</comment>
<dbReference type="InterPro" id="IPR003323">
    <property type="entry name" value="OTU_dom"/>
</dbReference>
<keyword evidence="7" id="KW-0833">Ubl conjugation pathway</keyword>
<protein>
    <recommendedName>
        <fullName evidence="3">ubiquitinyl hydrolase 1</fullName>
        <ecNumber evidence="3">3.4.19.12</ecNumber>
    </recommendedName>
</protein>
<evidence type="ECO:0000256" key="2">
    <source>
        <dbReference type="ARBA" id="ARBA00005865"/>
    </source>
</evidence>
<dbReference type="Pfam" id="PF14555">
    <property type="entry name" value="UBA_4"/>
    <property type="match status" value="1"/>
</dbReference>
<evidence type="ECO:0000256" key="5">
    <source>
        <dbReference type="ARBA" id="ARBA00022723"/>
    </source>
</evidence>
<dbReference type="GO" id="GO:0070530">
    <property type="term" value="F:K63-linked polyubiquitin modification-dependent protein binding"/>
    <property type="evidence" value="ECO:0007669"/>
    <property type="project" value="TreeGrafter"/>
</dbReference>